<dbReference type="RefSeq" id="WP_289388055.1">
    <property type="nucleotide sequence ID" value="NZ_JAUCBM010000009.1"/>
</dbReference>
<dbReference type="SUPFAM" id="SSF159238">
    <property type="entry name" value="SO1590-like"/>
    <property type="match status" value="1"/>
</dbReference>
<name>A0ABW3UZY9_9HYPH</name>
<dbReference type="Gene3D" id="2.40.350.10">
    <property type="entry name" value="SO1590-like"/>
    <property type="match status" value="1"/>
</dbReference>
<evidence type="ECO:0000313" key="1">
    <source>
        <dbReference type="EMBL" id="MFD1226398.1"/>
    </source>
</evidence>
<protein>
    <submittedName>
        <fullName evidence="1">DUF3224 domain-containing protein</fullName>
    </submittedName>
</protein>
<sequence length="135" mass="14607">MKAAATFTTIDFKQTEVLPTPSIKTALPIFVSTMEKLYSGEIQGRSATIFTAAFDHATKKGCYTAMESFEGSVNGKVGTFNFLHTASTTDGDRANEFFYIVSGSGTGDLKTISGTGGMRIDTDGTHHIWLDYQID</sequence>
<reference evidence="2" key="1">
    <citation type="journal article" date="2019" name="Int. J. Syst. Evol. Microbiol.">
        <title>The Global Catalogue of Microorganisms (GCM) 10K type strain sequencing project: providing services to taxonomists for standard genome sequencing and annotation.</title>
        <authorList>
            <consortium name="The Broad Institute Genomics Platform"/>
            <consortium name="The Broad Institute Genome Sequencing Center for Infectious Disease"/>
            <person name="Wu L."/>
            <person name="Ma J."/>
        </authorList>
    </citation>
    <scope>NUCLEOTIDE SEQUENCE [LARGE SCALE GENOMIC DNA]</scope>
    <source>
        <strain evidence="2">CCUG 49584</strain>
    </source>
</reference>
<dbReference type="Proteomes" id="UP001597263">
    <property type="component" value="Unassembled WGS sequence"/>
</dbReference>
<accession>A0ABW3UZY9</accession>
<dbReference type="Pfam" id="PF11528">
    <property type="entry name" value="DUF3224"/>
    <property type="match status" value="1"/>
</dbReference>
<keyword evidence="2" id="KW-1185">Reference proteome</keyword>
<proteinExistence type="predicted"/>
<dbReference type="InterPro" id="IPR023159">
    <property type="entry name" value="SO1590-like_sf"/>
</dbReference>
<organism evidence="1 2">
    <name type="scientific">Pseudochrobactrum kiredjianiae</name>
    <dbReference type="NCBI Taxonomy" id="386305"/>
    <lineage>
        <taxon>Bacteria</taxon>
        <taxon>Pseudomonadati</taxon>
        <taxon>Pseudomonadota</taxon>
        <taxon>Alphaproteobacteria</taxon>
        <taxon>Hyphomicrobiales</taxon>
        <taxon>Brucellaceae</taxon>
        <taxon>Pseudochrobactrum</taxon>
    </lineage>
</organism>
<dbReference type="InterPro" id="IPR021607">
    <property type="entry name" value="DUF3224"/>
</dbReference>
<gene>
    <name evidence="1" type="ORF">ACFQ35_04390</name>
</gene>
<comment type="caution">
    <text evidence="1">The sequence shown here is derived from an EMBL/GenBank/DDBJ whole genome shotgun (WGS) entry which is preliminary data.</text>
</comment>
<evidence type="ECO:0000313" key="2">
    <source>
        <dbReference type="Proteomes" id="UP001597263"/>
    </source>
</evidence>
<dbReference type="EMBL" id="JBHTMA010000026">
    <property type="protein sequence ID" value="MFD1226398.1"/>
    <property type="molecule type" value="Genomic_DNA"/>
</dbReference>